<feature type="domain" description="Spore germination protein N-terminal" evidence="9">
    <location>
        <begin position="25"/>
        <end position="194"/>
    </location>
</feature>
<organism evidence="10 11">
    <name type="scientific">Halalkalibacter hemicellulosilyticusJCM 9152</name>
    <dbReference type="NCBI Taxonomy" id="1236971"/>
    <lineage>
        <taxon>Bacteria</taxon>
        <taxon>Bacillati</taxon>
        <taxon>Bacillota</taxon>
        <taxon>Bacilli</taxon>
        <taxon>Bacillales</taxon>
        <taxon>Bacillaceae</taxon>
        <taxon>Halalkalibacter</taxon>
    </lineage>
</organism>
<keyword evidence="7" id="KW-0449">Lipoprotein</keyword>
<dbReference type="EMBL" id="BAUU01000002">
    <property type="protein sequence ID" value="GAE28972.1"/>
    <property type="molecule type" value="Genomic_DNA"/>
</dbReference>
<evidence type="ECO:0000259" key="9">
    <source>
        <dbReference type="Pfam" id="PF25198"/>
    </source>
</evidence>
<dbReference type="InterPro" id="IPR008844">
    <property type="entry name" value="Spore_GerAC-like"/>
</dbReference>
<dbReference type="GO" id="GO:0009847">
    <property type="term" value="P:spore germination"/>
    <property type="evidence" value="ECO:0007669"/>
    <property type="project" value="InterPro"/>
</dbReference>
<evidence type="ECO:0000256" key="3">
    <source>
        <dbReference type="ARBA" id="ARBA00022544"/>
    </source>
</evidence>
<dbReference type="OrthoDB" id="2592518at2"/>
<dbReference type="PROSITE" id="PS51257">
    <property type="entry name" value="PROKAR_LIPOPROTEIN"/>
    <property type="match status" value="1"/>
</dbReference>
<dbReference type="Pfam" id="PF05504">
    <property type="entry name" value="Spore_GerAC"/>
    <property type="match status" value="1"/>
</dbReference>
<keyword evidence="4" id="KW-0732">Signal</keyword>
<dbReference type="PANTHER" id="PTHR35789:SF1">
    <property type="entry name" value="SPORE GERMINATION PROTEIN B3"/>
    <property type="match status" value="1"/>
</dbReference>
<evidence type="ECO:0000259" key="8">
    <source>
        <dbReference type="Pfam" id="PF05504"/>
    </source>
</evidence>
<comment type="similarity">
    <text evidence="2">Belongs to the GerABKC lipoprotein family.</text>
</comment>
<dbReference type="STRING" id="1236971.JCM9152_311"/>
<evidence type="ECO:0000256" key="5">
    <source>
        <dbReference type="ARBA" id="ARBA00023136"/>
    </source>
</evidence>
<gene>
    <name evidence="10" type="ORF">JCM9152_311</name>
</gene>
<dbReference type="PANTHER" id="PTHR35789">
    <property type="entry name" value="SPORE GERMINATION PROTEIN B3"/>
    <property type="match status" value="1"/>
</dbReference>
<evidence type="ECO:0000256" key="7">
    <source>
        <dbReference type="ARBA" id="ARBA00023288"/>
    </source>
</evidence>
<keyword evidence="3" id="KW-0309">Germination</keyword>
<name>W4QAI8_9BACI</name>
<dbReference type="Pfam" id="PF25198">
    <property type="entry name" value="Spore_GerAC_N"/>
    <property type="match status" value="1"/>
</dbReference>
<keyword evidence="11" id="KW-1185">Reference proteome</keyword>
<evidence type="ECO:0000313" key="10">
    <source>
        <dbReference type="EMBL" id="GAE28972.1"/>
    </source>
</evidence>
<evidence type="ECO:0000313" key="11">
    <source>
        <dbReference type="Proteomes" id="UP000018895"/>
    </source>
</evidence>
<comment type="subcellular location">
    <subcellularLocation>
        <location evidence="1">Membrane</location>
        <topology evidence="1">Lipid-anchor</topology>
    </subcellularLocation>
</comment>
<dbReference type="InterPro" id="IPR057336">
    <property type="entry name" value="GerAC_N"/>
</dbReference>
<evidence type="ECO:0000256" key="1">
    <source>
        <dbReference type="ARBA" id="ARBA00004635"/>
    </source>
</evidence>
<accession>W4QAI8</accession>
<dbReference type="NCBIfam" id="TIGR02887">
    <property type="entry name" value="spore_ger_x_C"/>
    <property type="match status" value="1"/>
</dbReference>
<dbReference type="RefSeq" id="WP_035340090.1">
    <property type="nucleotide sequence ID" value="NZ_BAUU01000002.1"/>
</dbReference>
<protein>
    <submittedName>
        <fullName evidence="10">Spore germination protein</fullName>
    </submittedName>
</protein>
<evidence type="ECO:0000256" key="6">
    <source>
        <dbReference type="ARBA" id="ARBA00023139"/>
    </source>
</evidence>
<proteinExistence type="inferred from homology"/>
<keyword evidence="6" id="KW-0564">Palmitate</keyword>
<dbReference type="GO" id="GO:0016020">
    <property type="term" value="C:membrane"/>
    <property type="evidence" value="ECO:0007669"/>
    <property type="project" value="UniProtKB-SubCell"/>
</dbReference>
<evidence type="ECO:0000256" key="2">
    <source>
        <dbReference type="ARBA" id="ARBA00007886"/>
    </source>
</evidence>
<feature type="domain" description="Spore germination GerAC-like C-terminal" evidence="8">
    <location>
        <begin position="203"/>
        <end position="367"/>
    </location>
</feature>
<dbReference type="Gene3D" id="3.30.300.210">
    <property type="entry name" value="Nutrient germinant receptor protein C, domain 3"/>
    <property type="match status" value="1"/>
</dbReference>
<dbReference type="InterPro" id="IPR038501">
    <property type="entry name" value="Spore_GerAC_C_sf"/>
</dbReference>
<comment type="caution">
    <text evidence="10">The sequence shown here is derived from an EMBL/GenBank/DDBJ whole genome shotgun (WGS) entry which is preliminary data.</text>
</comment>
<keyword evidence="5" id="KW-0472">Membrane</keyword>
<dbReference type="AlphaFoldDB" id="W4QAI8"/>
<sequence>MGKVLRLSYLVLFLLLLSACLETSIVDEVALIRIVSIDKADEEDYIKVTVNFPTFLEQGEESLLQQGSISATGQTTKGTKILLNRRSQKPLRFGQARVMLFGDELAKEGVEVYLDAMYRDPSVGNRMLIGIVKGNNAGEMLETELGVGELAGVFIPDLIQQNMDLNTIPSANMHEFLFSMYNDGRDPFAPMLKLQGNHVRIIGTALFSDQSYHSEIGLDESFILKTITSVTKQAIKQFEVKDEEGQSVYIVIEKLNSQLNKQVDKSGESPLFRFHIHIDGEMQDHSGDFNFDEPETVDNYEQKIEEKLKLQTLDMLERFRDQGIDPVGIGELYRSTTRDWNPTLWKEEIYSTANFEVNVSINIVQSGAIE</sequence>
<dbReference type="InterPro" id="IPR046953">
    <property type="entry name" value="Spore_GerAC-like_C"/>
</dbReference>
<evidence type="ECO:0000256" key="4">
    <source>
        <dbReference type="ARBA" id="ARBA00022729"/>
    </source>
</evidence>
<reference evidence="10" key="1">
    <citation type="journal article" date="2014" name="Genome Announc.">
        <title>Draft Genome Sequences of Three Alkaliphilic Bacillus Strains, Bacillus wakoensis JCM 9140T, Bacillus akibai JCM 9157T, and Bacillus hemicellulosilyticus JCM 9152T.</title>
        <authorList>
            <person name="Yuki M."/>
            <person name="Oshima K."/>
            <person name="Suda W."/>
            <person name="Oshida Y."/>
            <person name="Kitamura K."/>
            <person name="Iida T."/>
            <person name="Hattori M."/>
            <person name="Ohkuma M."/>
        </authorList>
    </citation>
    <scope>NUCLEOTIDE SEQUENCE [LARGE SCALE GENOMIC DNA]</scope>
    <source>
        <strain evidence="10">JCM 9152</strain>
    </source>
</reference>
<dbReference type="Proteomes" id="UP000018895">
    <property type="component" value="Unassembled WGS sequence"/>
</dbReference>